<evidence type="ECO:0000313" key="8">
    <source>
        <dbReference type="EMBL" id="AFH41515.1"/>
    </source>
</evidence>
<comment type="similarity">
    <text evidence="2">Belongs to the orbivirus VP7 family.</text>
</comment>
<dbReference type="GO" id="GO:0019064">
    <property type="term" value="P:fusion of virus membrane with host plasma membrane"/>
    <property type="evidence" value="ECO:0007669"/>
    <property type="project" value="InterPro"/>
</dbReference>
<evidence type="ECO:0000256" key="1">
    <source>
        <dbReference type="ARBA" id="ARBA00004328"/>
    </source>
</evidence>
<organism evidence="8 9">
    <name type="scientific">Eubenangee virus</name>
    <dbReference type="NCBI Taxonomy" id="40056"/>
    <lineage>
        <taxon>Viruses</taxon>
        <taxon>Riboviria</taxon>
        <taxon>Orthornavirae</taxon>
        <taxon>Duplornaviricota</taxon>
        <taxon>Resentoviricetes</taxon>
        <taxon>Reovirales</taxon>
        <taxon>Sedoreoviridae</taxon>
        <taxon>Orbivirus</taxon>
        <taxon>Orbivirus eubenangeense</taxon>
    </lineage>
</organism>
<dbReference type="GeneID" id="37618714"/>
<keyword evidence="5" id="KW-1152">Outer capsid protein</keyword>
<dbReference type="InterPro" id="IPR008935">
    <property type="entry name" value="Virus_capsid_a-hlx_vir"/>
</dbReference>
<dbReference type="GO" id="GO:0019031">
    <property type="term" value="C:viral envelope"/>
    <property type="evidence" value="ECO:0007669"/>
    <property type="project" value="InterPro"/>
</dbReference>
<dbReference type="GO" id="GO:0039624">
    <property type="term" value="C:viral outer capsid"/>
    <property type="evidence" value="ECO:0007669"/>
    <property type="project" value="UniProtKB-KW"/>
</dbReference>
<name>H9ZXR8_9REOV</name>
<evidence type="ECO:0000313" key="9">
    <source>
        <dbReference type="Proteomes" id="UP000108888"/>
    </source>
</evidence>
<reference evidence="8 9" key="1">
    <citation type="journal article" date="2012" name="PLoS ONE">
        <title>Full Genome Sequencing and Genetic Characterization of Eubenangee Viruses Identify Pata Virus as a Distinct Species within the Genus Orbivirus.</title>
        <authorList>
            <person name="Belaganahalli M.N."/>
            <person name="Maan S."/>
            <person name="Maan N.S."/>
            <person name="Nomikou K."/>
            <person name="Pritchard I."/>
            <person name="Lunt R."/>
            <person name="Kirkland P.D."/>
            <person name="Attoui H."/>
            <person name="Brownlie J."/>
            <person name="Mertens P.P."/>
        </authorList>
    </citation>
    <scope>NUCLEOTIDE SEQUENCE [LARGE SCALE GENOMIC DNA]</scope>
    <source>
        <strain evidence="8">AUS1963/01</strain>
    </source>
</reference>
<comment type="subcellular location">
    <subcellularLocation>
        <location evidence="1">Virion</location>
    </subcellularLocation>
</comment>
<evidence type="ECO:0000256" key="5">
    <source>
        <dbReference type="ARBA" id="ARBA00022770"/>
    </source>
</evidence>
<dbReference type="SUPFAM" id="SSF48345">
    <property type="entry name" value="A virus capsid protein alpha-helical domain"/>
    <property type="match status" value="1"/>
</dbReference>
<sequence length="350" mass="38262">MDAIVARALTVLKACITLQEPRVTAEGTVMEVLGIAVNRYNGMTQNAVTMRPVSQTDRNAMFFMCLDMVLSALNINVGNISNDYQQNQGTIAVLATPEIPYSVEAANEVTRLSTEAMTWGPDRQTEGPYTEVGLVVQPGRYHQAANANVTCSYVDSKILQVSLAAGAQRDIQRALLPQNVEAVMVYFVWRRYEIFSMPNGASQESPANMLLRVGGIEMRMGRVVAWNGRAAVTVVNNGQREGMIQIEVLWHSSLTKTLNQAPGFGAQLFSVYAYRNAIWTALRTSILNRTTLPNIVPPIYPPSDKAEIMTIILLARLGDLFSVLNPDFTIHGAAAPGGPVDRAQALGAYR</sequence>
<dbReference type="EMBL" id="JQ070382">
    <property type="protein sequence ID" value="AFH41515.1"/>
    <property type="molecule type" value="Genomic_RNA"/>
</dbReference>
<keyword evidence="6" id="KW-0946">Virion</keyword>
<dbReference type="RefSeq" id="YP_009507702.1">
    <property type="nucleotide sequence ID" value="NC_038589.1"/>
</dbReference>
<dbReference type="InterPro" id="IPR023178">
    <property type="entry name" value="Orbi_VP7_capsid_C"/>
</dbReference>
<dbReference type="InterPro" id="IPR023176">
    <property type="entry name" value="Orbi_VP7_capsid_N"/>
</dbReference>
<accession>H9ZXR8</accession>
<proteinExistence type="inferred from homology"/>
<keyword evidence="7" id="KW-0325">Glycoprotein</keyword>
<evidence type="ECO:0000256" key="3">
    <source>
        <dbReference type="ARBA" id="ARBA00021788"/>
    </source>
</evidence>
<dbReference type="GO" id="GO:0046789">
    <property type="term" value="F:host cell surface receptor binding"/>
    <property type="evidence" value="ECO:0007669"/>
    <property type="project" value="InterPro"/>
</dbReference>
<dbReference type="InterPro" id="IPR001803">
    <property type="entry name" value="Orbi_VP7_capsid"/>
</dbReference>
<dbReference type="InterPro" id="IPR008980">
    <property type="entry name" value="Capsid_hemagglutn"/>
</dbReference>
<dbReference type="PRINTS" id="PR00903">
    <property type="entry name" value="VP7CAPSID"/>
</dbReference>
<evidence type="ECO:0000256" key="6">
    <source>
        <dbReference type="ARBA" id="ARBA00022844"/>
    </source>
</evidence>
<evidence type="ECO:0000256" key="2">
    <source>
        <dbReference type="ARBA" id="ARBA00009906"/>
    </source>
</evidence>
<dbReference type="Gene3D" id="1.10.170.10">
    <property type="entry name" value="Bluetongue Virus 10, subunit 1, domain 3"/>
    <property type="match status" value="1"/>
</dbReference>
<evidence type="ECO:0000256" key="4">
    <source>
        <dbReference type="ARBA" id="ARBA00022561"/>
    </source>
</evidence>
<dbReference type="Pfam" id="PF00897">
    <property type="entry name" value="Orbi_VP7"/>
    <property type="match status" value="1"/>
</dbReference>
<dbReference type="SUPFAM" id="SSF49818">
    <property type="entry name" value="Viral protein domain"/>
    <property type="match status" value="1"/>
</dbReference>
<dbReference type="OrthoDB" id="10258at10239"/>
<dbReference type="GO" id="GO:0005198">
    <property type="term" value="F:structural molecule activity"/>
    <property type="evidence" value="ECO:0007669"/>
    <property type="project" value="InterPro"/>
</dbReference>
<dbReference type="Gene3D" id="1.10.250.10">
    <property type="entry name" value="Bluetongue Virus 10, subunit 1, domain 1"/>
    <property type="match status" value="1"/>
</dbReference>
<keyword evidence="4" id="KW-0167">Capsid protein</keyword>
<dbReference type="KEGG" id="vg:37618714"/>
<dbReference type="Proteomes" id="UP000108888">
    <property type="component" value="Genome"/>
</dbReference>
<protein>
    <recommendedName>
        <fullName evidence="3">Core protein VP7</fullName>
    </recommendedName>
</protein>
<evidence type="ECO:0000256" key="7">
    <source>
        <dbReference type="ARBA" id="ARBA00023180"/>
    </source>
</evidence>
<keyword evidence="9" id="KW-1185">Reference proteome</keyword>
<dbReference type="Gene3D" id="2.60.120.170">
    <property type="match status" value="1"/>
</dbReference>